<dbReference type="AlphaFoldDB" id="A0A6H2DP00"/>
<evidence type="ECO:0000259" key="2">
    <source>
        <dbReference type="Pfam" id="PF03972"/>
    </source>
</evidence>
<dbReference type="InterPro" id="IPR045336">
    <property type="entry name" value="MmgE_PrpD_N"/>
</dbReference>
<reference evidence="4 5" key="1">
    <citation type="submission" date="2020-04" db="EMBL/GenBank/DDBJ databases">
        <title>Genome sequence for Sphingorhabdus sp. strain M1.</title>
        <authorList>
            <person name="Park S.-J."/>
        </authorList>
    </citation>
    <scope>NUCLEOTIDE SEQUENCE [LARGE SCALE GENOMIC DNA]</scope>
    <source>
        <strain evidence="4 5">JK6</strain>
    </source>
</reference>
<dbReference type="RefSeq" id="WP_168819552.1">
    <property type="nucleotide sequence ID" value="NZ_CP051217.1"/>
</dbReference>
<dbReference type="KEGG" id="phao:HF685_09470"/>
<dbReference type="Pfam" id="PF03972">
    <property type="entry name" value="MmgE_PrpD_N"/>
    <property type="match status" value="1"/>
</dbReference>
<dbReference type="GO" id="GO:0016829">
    <property type="term" value="F:lyase activity"/>
    <property type="evidence" value="ECO:0007669"/>
    <property type="project" value="InterPro"/>
</dbReference>
<feature type="domain" description="MmgE/PrpD N-terminal" evidence="2">
    <location>
        <begin position="5"/>
        <end position="220"/>
    </location>
</feature>
<dbReference type="EMBL" id="CP051217">
    <property type="protein sequence ID" value="QJB69481.1"/>
    <property type="molecule type" value="Genomic_DNA"/>
</dbReference>
<protein>
    <submittedName>
        <fullName evidence="4">MmgE/PrpD family protein</fullName>
    </submittedName>
</protein>
<dbReference type="Pfam" id="PF19305">
    <property type="entry name" value="MmgE_PrpD_C"/>
    <property type="match status" value="1"/>
</dbReference>
<evidence type="ECO:0000256" key="1">
    <source>
        <dbReference type="ARBA" id="ARBA00006174"/>
    </source>
</evidence>
<dbReference type="Gene3D" id="1.10.4100.10">
    <property type="entry name" value="2-methylcitrate dehydratase PrpD"/>
    <property type="match status" value="1"/>
</dbReference>
<dbReference type="InterPro" id="IPR005656">
    <property type="entry name" value="MmgE_PrpD"/>
</dbReference>
<evidence type="ECO:0000259" key="3">
    <source>
        <dbReference type="Pfam" id="PF19305"/>
    </source>
</evidence>
<gene>
    <name evidence="4" type="ORF">HF685_09470</name>
</gene>
<sequence length="414" mass="45218">MTQESLTEKLAKHLMRPVDEATRQRARLHLLDWLGCVAGARQSDLAEQQLGYKEENIASKAAWLGNIMEMDDIHRSSILHPGPVIWPTLMVGGQYAMDDILDAAIKGYEATIAIGSTFDDCHYRFYHNTSTAGVFGAAAAVSSLYGSDLDKTVSALGLAGSVSGGLWQMRHENTDAKQWHIERALSNGGSAGFYAAHGAVGPRFILEGPQGLYAATCENPKRITFPRKWRIHEVSFKPWGACRHAHPAIDAALELKAKLGSLDGEVLVETYADAITFCDRPDPQTVVDAKFSLQQAVAVVAEKGVPELADFEQDAIAAFAKARRRVTVKAAEDVTARYPEHYGARITCSGQTFDLVDTQGDPERPLSRDGIIGKARALIAWGRLPDVEADRAIDLALNGDDPEAIHKMLRDWLS</sequence>
<accession>A0A6H2DP00</accession>
<dbReference type="PANTHER" id="PTHR16943:SF8">
    <property type="entry name" value="2-METHYLCITRATE DEHYDRATASE"/>
    <property type="match status" value="1"/>
</dbReference>
<dbReference type="InterPro" id="IPR042183">
    <property type="entry name" value="MmgE/PrpD_sf_1"/>
</dbReference>
<dbReference type="Proteomes" id="UP000501600">
    <property type="component" value="Chromosome"/>
</dbReference>
<keyword evidence="5" id="KW-1185">Reference proteome</keyword>
<comment type="similarity">
    <text evidence="1">Belongs to the PrpD family.</text>
</comment>
<evidence type="ECO:0000313" key="5">
    <source>
        <dbReference type="Proteomes" id="UP000501600"/>
    </source>
</evidence>
<dbReference type="InterPro" id="IPR042188">
    <property type="entry name" value="MmgE/PrpD_sf_2"/>
</dbReference>
<evidence type="ECO:0000313" key="4">
    <source>
        <dbReference type="EMBL" id="QJB69481.1"/>
    </source>
</evidence>
<proteinExistence type="inferred from homology"/>
<dbReference type="SUPFAM" id="SSF103378">
    <property type="entry name" value="2-methylcitrate dehydratase PrpD"/>
    <property type="match status" value="1"/>
</dbReference>
<dbReference type="PANTHER" id="PTHR16943">
    <property type="entry name" value="2-METHYLCITRATE DEHYDRATASE-RELATED"/>
    <property type="match status" value="1"/>
</dbReference>
<dbReference type="InterPro" id="IPR045337">
    <property type="entry name" value="MmgE_PrpD_C"/>
</dbReference>
<dbReference type="InterPro" id="IPR036148">
    <property type="entry name" value="MmgE/PrpD_sf"/>
</dbReference>
<dbReference type="Gene3D" id="3.30.1330.120">
    <property type="entry name" value="2-methylcitrate dehydratase PrpD"/>
    <property type="match status" value="1"/>
</dbReference>
<organism evidence="4 5">
    <name type="scientific">Parasphingorhabdus halotolerans</name>
    <dbReference type="NCBI Taxonomy" id="2725558"/>
    <lineage>
        <taxon>Bacteria</taxon>
        <taxon>Pseudomonadati</taxon>
        <taxon>Pseudomonadota</taxon>
        <taxon>Alphaproteobacteria</taxon>
        <taxon>Sphingomonadales</taxon>
        <taxon>Sphingomonadaceae</taxon>
        <taxon>Parasphingorhabdus</taxon>
    </lineage>
</organism>
<feature type="domain" description="MmgE/PrpD C-terminal" evidence="3">
    <location>
        <begin position="240"/>
        <end position="396"/>
    </location>
</feature>
<name>A0A6H2DP00_9SPHN</name>